<gene>
    <name evidence="2" type="ORF">A2619_02560</name>
</gene>
<feature type="transmembrane region" description="Helical" evidence="1">
    <location>
        <begin position="6"/>
        <end position="29"/>
    </location>
</feature>
<accession>A0A1F4X717</accession>
<feature type="transmembrane region" description="Helical" evidence="1">
    <location>
        <begin position="101"/>
        <end position="118"/>
    </location>
</feature>
<evidence type="ECO:0000313" key="3">
    <source>
        <dbReference type="Proteomes" id="UP000176815"/>
    </source>
</evidence>
<name>A0A1F4X717_UNCKA</name>
<dbReference type="AlphaFoldDB" id="A0A1F4X717"/>
<dbReference type="EMBL" id="MEWG01000031">
    <property type="protein sequence ID" value="OGC76903.1"/>
    <property type="molecule type" value="Genomic_DNA"/>
</dbReference>
<feature type="transmembrane region" description="Helical" evidence="1">
    <location>
        <begin position="36"/>
        <end position="59"/>
    </location>
</feature>
<proteinExistence type="predicted"/>
<protein>
    <submittedName>
        <fullName evidence="2">Uncharacterized protein</fullName>
    </submittedName>
</protein>
<comment type="caution">
    <text evidence="2">The sequence shown here is derived from an EMBL/GenBank/DDBJ whole genome shotgun (WGS) entry which is preliminary data.</text>
</comment>
<dbReference type="Proteomes" id="UP000176815">
    <property type="component" value="Unassembled WGS sequence"/>
</dbReference>
<keyword evidence="1" id="KW-0812">Transmembrane</keyword>
<keyword evidence="1" id="KW-0472">Membrane</keyword>
<evidence type="ECO:0000256" key="1">
    <source>
        <dbReference type="SAM" id="Phobius"/>
    </source>
</evidence>
<feature type="transmembrane region" description="Helical" evidence="1">
    <location>
        <begin position="163"/>
        <end position="180"/>
    </location>
</feature>
<organism evidence="2 3">
    <name type="scientific">candidate division WWE3 bacterium RIFOXYD1_FULL_39_9</name>
    <dbReference type="NCBI Taxonomy" id="1802649"/>
    <lineage>
        <taxon>Bacteria</taxon>
        <taxon>Katanobacteria</taxon>
    </lineage>
</organism>
<keyword evidence="1" id="KW-1133">Transmembrane helix</keyword>
<sequence length="181" mass="20674">MQKSPLSFYKIPLLISLTLGIVVTALGVIRDPMQIAFVFVGTILGTFVLDLEYVLNAIFVEPARDFSKTLLAYLKHSDIANAIRLIQYHKDDFHEKSLNSALFQIVLAFLSVLVIYSSRSFFPKALVLSVYANSIYVLLEYYYQNKLSEWFWTFKTKPGKQGFLAYLGLVVLVFGFCLYIL</sequence>
<feature type="transmembrane region" description="Helical" evidence="1">
    <location>
        <begin position="125"/>
        <end position="143"/>
    </location>
</feature>
<evidence type="ECO:0000313" key="2">
    <source>
        <dbReference type="EMBL" id="OGC76903.1"/>
    </source>
</evidence>
<reference evidence="2 3" key="1">
    <citation type="journal article" date="2016" name="Nat. Commun.">
        <title>Thousands of microbial genomes shed light on interconnected biogeochemical processes in an aquifer system.</title>
        <authorList>
            <person name="Anantharaman K."/>
            <person name="Brown C.T."/>
            <person name="Hug L.A."/>
            <person name="Sharon I."/>
            <person name="Castelle C.J."/>
            <person name="Probst A.J."/>
            <person name="Thomas B.C."/>
            <person name="Singh A."/>
            <person name="Wilkins M.J."/>
            <person name="Karaoz U."/>
            <person name="Brodie E.L."/>
            <person name="Williams K.H."/>
            <person name="Hubbard S.S."/>
            <person name="Banfield J.F."/>
        </authorList>
    </citation>
    <scope>NUCLEOTIDE SEQUENCE [LARGE SCALE GENOMIC DNA]</scope>
</reference>